<evidence type="ECO:0000256" key="1">
    <source>
        <dbReference type="ARBA" id="ARBA00005445"/>
    </source>
</evidence>
<comment type="similarity">
    <text evidence="1">Belongs to the ice-binding protein family.</text>
</comment>
<evidence type="ECO:0000313" key="5">
    <source>
        <dbReference type="EMBL" id="MBO3086385.1"/>
    </source>
</evidence>
<sequence length="337" mass="32517">MTLPTTPERSRTTGVRTALTAAIVGTALATIPSAAHADIGTPVPLGAGASFAVLAYAGVTSTGTTVVGGDVGSFPTASVPGSLVLVDGAVNHGGDVVTQQAKLDLVTAYGSASSQTPDPLAGVELAGLTLEPGVYDTGGVIELNGNLTLDANGDPAAVFIFQSTATLLAGAGSSITFVDGATACNLYWRVPSSAAIQAGAQFAGTILAEATIAFGAGATLTGRAMSQSGQVTLIGNTIDLPDCTGAGAPGAPTPTPTVPVPTVPAPGGPVVGAPDGAAAAAAPASARQVPVVPRGGIAAGDGSSTTAADRSALVTLTLAGFAAAALLVTRARRRQRG</sequence>
<evidence type="ECO:0000313" key="6">
    <source>
        <dbReference type="Proteomes" id="UP000678317"/>
    </source>
</evidence>
<dbReference type="RefSeq" id="WP_208290429.1">
    <property type="nucleotide sequence ID" value="NZ_CP074404.1"/>
</dbReference>
<reference evidence="5 6" key="1">
    <citation type="submission" date="2021-03" db="EMBL/GenBank/DDBJ databases">
        <title>novel species in genus Cellulomonas.</title>
        <authorList>
            <person name="Zhang G."/>
        </authorList>
    </citation>
    <scope>NUCLEOTIDE SEQUENCE [LARGE SCALE GENOMIC DNA]</scope>
    <source>
        <strain evidence="6">zg-ZUI188</strain>
    </source>
</reference>
<comment type="caution">
    <text evidence="5">The sequence shown here is derived from an EMBL/GenBank/DDBJ whole genome shotgun (WGS) entry which is preliminary data.</text>
</comment>
<protein>
    <submittedName>
        <fullName evidence="5">DUF3494 domain-containing protein</fullName>
    </submittedName>
</protein>
<evidence type="ECO:0000256" key="3">
    <source>
        <dbReference type="SAM" id="Phobius"/>
    </source>
</evidence>
<gene>
    <name evidence="5" type="ORF">J4035_17210</name>
</gene>
<keyword evidence="3" id="KW-0472">Membrane</keyword>
<dbReference type="Pfam" id="PF11999">
    <property type="entry name" value="Ice_binding"/>
    <property type="match status" value="1"/>
</dbReference>
<keyword evidence="3" id="KW-0812">Transmembrane</keyword>
<evidence type="ECO:0000256" key="2">
    <source>
        <dbReference type="ARBA" id="ARBA00022729"/>
    </source>
</evidence>
<keyword evidence="2 4" id="KW-0732">Signal</keyword>
<dbReference type="Proteomes" id="UP000678317">
    <property type="component" value="Unassembled WGS sequence"/>
</dbReference>
<feature type="signal peptide" evidence="4">
    <location>
        <begin position="1"/>
        <end position="37"/>
    </location>
</feature>
<organism evidence="5 6">
    <name type="scientific">Cellulomonas fengjieae</name>
    <dbReference type="NCBI Taxonomy" id="2819978"/>
    <lineage>
        <taxon>Bacteria</taxon>
        <taxon>Bacillati</taxon>
        <taxon>Actinomycetota</taxon>
        <taxon>Actinomycetes</taxon>
        <taxon>Micrococcales</taxon>
        <taxon>Cellulomonadaceae</taxon>
        <taxon>Cellulomonas</taxon>
    </lineage>
</organism>
<proteinExistence type="inferred from homology"/>
<dbReference type="EMBL" id="JAGFBM010000010">
    <property type="protein sequence ID" value="MBO3086385.1"/>
    <property type="molecule type" value="Genomic_DNA"/>
</dbReference>
<feature type="transmembrane region" description="Helical" evidence="3">
    <location>
        <begin position="311"/>
        <end position="329"/>
    </location>
</feature>
<feature type="chain" id="PRO_5046897445" evidence="4">
    <location>
        <begin position="38"/>
        <end position="337"/>
    </location>
</feature>
<dbReference type="InterPro" id="IPR021884">
    <property type="entry name" value="Ice-bd_prot"/>
</dbReference>
<name>A0ABS3SKW4_9CELL</name>
<keyword evidence="3" id="KW-1133">Transmembrane helix</keyword>
<accession>A0ABS3SKW4</accession>
<evidence type="ECO:0000256" key="4">
    <source>
        <dbReference type="SAM" id="SignalP"/>
    </source>
</evidence>
<keyword evidence="6" id="KW-1185">Reference proteome</keyword>